<dbReference type="InterPro" id="IPR005311">
    <property type="entry name" value="PBP_dimer"/>
</dbReference>
<evidence type="ECO:0000256" key="2">
    <source>
        <dbReference type="ARBA" id="ARBA00007171"/>
    </source>
</evidence>
<dbReference type="PROSITE" id="PS51178">
    <property type="entry name" value="PASTA"/>
    <property type="match status" value="1"/>
</dbReference>
<dbReference type="PANTHER" id="PTHR30627">
    <property type="entry name" value="PEPTIDOGLYCAN D,D-TRANSPEPTIDASE"/>
    <property type="match status" value="1"/>
</dbReference>
<evidence type="ECO:0000256" key="1">
    <source>
        <dbReference type="ARBA" id="ARBA00004370"/>
    </source>
</evidence>
<comment type="subcellular location">
    <subcellularLocation>
        <location evidence="1">Membrane</location>
    </subcellularLocation>
</comment>
<dbReference type="InterPro" id="IPR001460">
    <property type="entry name" value="PCN-bd_Tpept"/>
</dbReference>
<dbReference type="CDD" id="cd06575">
    <property type="entry name" value="PASTA_Pbp2x-like_2"/>
    <property type="match status" value="1"/>
</dbReference>
<dbReference type="SUPFAM" id="SSF54184">
    <property type="entry name" value="Penicillin-binding protein 2x (pbp-2x), c-terminal domain"/>
    <property type="match status" value="2"/>
</dbReference>
<dbReference type="Pfam" id="PF03717">
    <property type="entry name" value="PBP_dimer"/>
    <property type="match status" value="1"/>
</dbReference>
<dbReference type="Pfam" id="PF00905">
    <property type="entry name" value="Transpeptidase"/>
    <property type="match status" value="1"/>
</dbReference>
<name>A0A1I6QBS1_9BACL</name>
<dbReference type="RefSeq" id="WP_091834595.1">
    <property type="nucleotide sequence ID" value="NZ_FPAA01000003.1"/>
</dbReference>
<dbReference type="GO" id="GO:0005886">
    <property type="term" value="C:plasma membrane"/>
    <property type="evidence" value="ECO:0007669"/>
    <property type="project" value="TreeGrafter"/>
</dbReference>
<evidence type="ECO:0000256" key="4">
    <source>
        <dbReference type="SAM" id="Phobius"/>
    </source>
</evidence>
<organism evidence="6 7">
    <name type="scientific">Marininema halotolerans</name>
    <dbReference type="NCBI Taxonomy" id="1155944"/>
    <lineage>
        <taxon>Bacteria</taxon>
        <taxon>Bacillati</taxon>
        <taxon>Bacillota</taxon>
        <taxon>Bacilli</taxon>
        <taxon>Bacillales</taxon>
        <taxon>Thermoactinomycetaceae</taxon>
        <taxon>Marininema</taxon>
    </lineage>
</organism>
<evidence type="ECO:0000256" key="3">
    <source>
        <dbReference type="ARBA" id="ARBA00023136"/>
    </source>
</evidence>
<keyword evidence="3 4" id="KW-0472">Membrane</keyword>
<dbReference type="InterPro" id="IPR005543">
    <property type="entry name" value="PASTA_dom"/>
</dbReference>
<dbReference type="PANTHER" id="PTHR30627:SF26">
    <property type="entry name" value="PENICILLIN-BINDING PROTEIN 2B"/>
    <property type="match status" value="1"/>
</dbReference>
<dbReference type="InterPro" id="IPR012338">
    <property type="entry name" value="Beta-lactam/transpept-like"/>
</dbReference>
<comment type="similarity">
    <text evidence="2">Belongs to the transpeptidase family.</text>
</comment>
<keyword evidence="7" id="KW-1185">Reference proteome</keyword>
<dbReference type="Proteomes" id="UP000198660">
    <property type="component" value="Unassembled WGS sequence"/>
</dbReference>
<dbReference type="AlphaFoldDB" id="A0A1I6QBS1"/>
<evidence type="ECO:0000313" key="6">
    <source>
        <dbReference type="EMBL" id="SFS49917.1"/>
    </source>
</evidence>
<evidence type="ECO:0000259" key="5">
    <source>
        <dbReference type="PROSITE" id="PS51178"/>
    </source>
</evidence>
<accession>A0A1I6QBS1</accession>
<dbReference type="SUPFAM" id="SSF56601">
    <property type="entry name" value="beta-lactamase/transpeptidase-like"/>
    <property type="match status" value="1"/>
</dbReference>
<feature type="transmembrane region" description="Helical" evidence="4">
    <location>
        <begin position="12"/>
        <end position="32"/>
    </location>
</feature>
<dbReference type="InterPro" id="IPR050515">
    <property type="entry name" value="Beta-lactam/transpept"/>
</dbReference>
<dbReference type="SUPFAM" id="SSF56519">
    <property type="entry name" value="Penicillin binding protein dimerisation domain"/>
    <property type="match status" value="1"/>
</dbReference>
<keyword evidence="4" id="KW-0812">Transmembrane</keyword>
<keyword evidence="4" id="KW-1133">Transmembrane helix</keyword>
<dbReference type="InterPro" id="IPR036138">
    <property type="entry name" value="PBP_dimer_sf"/>
</dbReference>
<reference evidence="7" key="1">
    <citation type="submission" date="2016-10" db="EMBL/GenBank/DDBJ databases">
        <authorList>
            <person name="Varghese N."/>
            <person name="Submissions S."/>
        </authorList>
    </citation>
    <scope>NUCLEOTIDE SEQUENCE [LARGE SCALE GENOMIC DNA]</scope>
    <source>
        <strain evidence="7">DSM 45789</strain>
    </source>
</reference>
<feature type="domain" description="PASTA" evidence="5">
    <location>
        <begin position="647"/>
        <end position="706"/>
    </location>
</feature>
<dbReference type="Pfam" id="PF03793">
    <property type="entry name" value="PASTA"/>
    <property type="match status" value="1"/>
</dbReference>
<dbReference type="GO" id="GO:0071555">
    <property type="term" value="P:cell wall organization"/>
    <property type="evidence" value="ECO:0007669"/>
    <property type="project" value="TreeGrafter"/>
</dbReference>
<dbReference type="Gene3D" id="3.90.1310.10">
    <property type="entry name" value="Penicillin-binding protein 2a (Domain 2)"/>
    <property type="match status" value="1"/>
</dbReference>
<dbReference type="OrthoDB" id="9804124at2"/>
<evidence type="ECO:0000313" key="7">
    <source>
        <dbReference type="Proteomes" id="UP000198660"/>
    </source>
</evidence>
<dbReference type="EMBL" id="FPAA01000003">
    <property type="protein sequence ID" value="SFS49917.1"/>
    <property type="molecule type" value="Genomic_DNA"/>
</dbReference>
<proteinExistence type="inferred from homology"/>
<dbReference type="Gene3D" id="3.40.710.10">
    <property type="entry name" value="DD-peptidase/beta-lactamase superfamily"/>
    <property type="match status" value="1"/>
</dbReference>
<sequence>MIPTRKQSKLRSLFVGITCILLLTTVIFRLFWLQTVDASFLRDRAQHIWEKKEIIQPKRGAIVDRNGNELVQEVTEYYIAADLKQVKNKRETAERLSPLLDIPVNELLAKLNRKASQVELRKKGNYKISQKKRNQVMDLGLSGIYAIQTTGRKYIEGDLAAHVLGFVNVEGKPVGGLEQKYNQTLTGIPGKMTFAKDARGNRLPNQTDDFRPAEQGKNLYLTLDREIQHQVENQLDQVMARYQAKGATAIVADPKTGAILAMANRPDFDPNHFAETWEPDVNGTNIAVSSQFEPGSTFKIVTLGAAVQEKLFDANQTFQSGSIEVAGRKIRDWNDVGWGEISFAKGINLSSNVAFVKLGQELGEERMTRYIDRFGFGPITDRTGRPTGIDLPSEAKGLFYGYEPLHKLELATTAFGQGIAVTPIQQVMAVSAVANGGTLYRPYVVDHTQNAVTGKVEKKTKPLAVRKHVISSSSAAKVRQLLRDVVLHGTGKEADSPGYDIAGKTGTAQKINENGSGYDPDDYIVSFMGFAPAKNPRVVVYVAVDEPQGDKHGGTVAAPAAREMIKYTINQLNGKAKKASSVNAFKKKDVTAGNWKGKSVVELKKSLAKQEIRTHILGSGDKVLAQYPSPGEHFIQGRGDAYLITEGNKALSMPDLRGKSLREAMDVCRLIGLKPKAEGEGFVTSQSISPGSPLFEEHRIQLKLEPPKWQ</sequence>
<dbReference type="Gene3D" id="3.30.450.330">
    <property type="match status" value="1"/>
</dbReference>
<protein>
    <submittedName>
        <fullName evidence="6">Stage V sporulation protein D (Sporulation-specific penicillin-binding protein)/penicillin-binding protein 2B</fullName>
    </submittedName>
</protein>
<dbReference type="GO" id="GO:0008658">
    <property type="term" value="F:penicillin binding"/>
    <property type="evidence" value="ECO:0007669"/>
    <property type="project" value="InterPro"/>
</dbReference>
<gene>
    <name evidence="6" type="ORF">SAMN05444972_10336</name>
</gene>
<dbReference type="SMART" id="SM00740">
    <property type="entry name" value="PASTA"/>
    <property type="match status" value="2"/>
</dbReference>